<keyword evidence="1" id="KW-0732">Signal</keyword>
<evidence type="ECO:0000313" key="3">
    <source>
        <dbReference type="Proteomes" id="UP000267049"/>
    </source>
</evidence>
<evidence type="ECO:0008006" key="4">
    <source>
        <dbReference type="Google" id="ProtNLM"/>
    </source>
</evidence>
<proteinExistence type="predicted"/>
<organism evidence="2 3">
    <name type="scientific">Montanilutibacter psychrotolerans</name>
    <dbReference type="NCBI Taxonomy" id="1327343"/>
    <lineage>
        <taxon>Bacteria</taxon>
        <taxon>Pseudomonadati</taxon>
        <taxon>Pseudomonadota</taxon>
        <taxon>Gammaproteobacteria</taxon>
        <taxon>Lysobacterales</taxon>
        <taxon>Lysobacteraceae</taxon>
        <taxon>Montanilutibacter</taxon>
    </lineage>
</organism>
<protein>
    <recommendedName>
        <fullName evidence="4">Outer membrane lipoprotein-sorting protein</fullName>
    </recommendedName>
</protein>
<name>A0A3M8T3Y4_9GAMM</name>
<dbReference type="OrthoDB" id="6195703at2"/>
<dbReference type="EMBL" id="RIBS01000001">
    <property type="protein sequence ID" value="RNF86184.1"/>
    <property type="molecule type" value="Genomic_DNA"/>
</dbReference>
<gene>
    <name evidence="2" type="ORF">EER27_01800</name>
</gene>
<reference evidence="2 3" key="1">
    <citation type="submission" date="2018-11" db="EMBL/GenBank/DDBJ databases">
        <title>Lysobacter cryohumiis sp. nov., isolated from soil in the Tianshan Mountains, Xinjiang, China.</title>
        <authorList>
            <person name="Luo Y."/>
            <person name="Sheng H."/>
        </authorList>
    </citation>
    <scope>NUCLEOTIDE SEQUENCE [LARGE SCALE GENOMIC DNA]</scope>
    <source>
        <strain evidence="2 3">ZS60</strain>
    </source>
</reference>
<dbReference type="AlphaFoldDB" id="A0A3M8T3Y4"/>
<evidence type="ECO:0000313" key="2">
    <source>
        <dbReference type="EMBL" id="RNF86184.1"/>
    </source>
</evidence>
<dbReference type="Proteomes" id="UP000267049">
    <property type="component" value="Unassembled WGS sequence"/>
</dbReference>
<keyword evidence="3" id="KW-1185">Reference proteome</keyword>
<feature type="signal peptide" evidence="1">
    <location>
        <begin position="1"/>
        <end position="19"/>
    </location>
</feature>
<dbReference type="RefSeq" id="WP_123086303.1">
    <property type="nucleotide sequence ID" value="NZ_RIBS01000001.1"/>
</dbReference>
<sequence length="215" mass="23863">MLMRLGALAVLCLAGPLWAGETAGDVADQGLVWVAEYQLHDAQGDRTLVVARDEKRVEYRTPGEPIRAWQQGSDGVVHRQIFPADRKVVVYTPGDLRALGHVVAWPKLSGLVDPTLLDQMQAVGDTRIAGEAAQRYRGAKDGLRIELSWLSTAALPAHYQSGRGKGRFELTLRKLERRAADEAFTATDEYRELDFADIGDMELDPFAKRYILQGF</sequence>
<comment type="caution">
    <text evidence="2">The sequence shown here is derived from an EMBL/GenBank/DDBJ whole genome shotgun (WGS) entry which is preliminary data.</text>
</comment>
<accession>A0A3M8T3Y4</accession>
<evidence type="ECO:0000256" key="1">
    <source>
        <dbReference type="SAM" id="SignalP"/>
    </source>
</evidence>
<feature type="chain" id="PRO_5018104710" description="Outer membrane lipoprotein-sorting protein" evidence="1">
    <location>
        <begin position="20"/>
        <end position="215"/>
    </location>
</feature>